<organism evidence="2 3">
    <name type="scientific">Methylorubrum aminovorans</name>
    <dbReference type="NCBI Taxonomy" id="269069"/>
    <lineage>
        <taxon>Bacteria</taxon>
        <taxon>Pseudomonadati</taxon>
        <taxon>Pseudomonadota</taxon>
        <taxon>Alphaproteobacteria</taxon>
        <taxon>Hyphomicrobiales</taxon>
        <taxon>Methylobacteriaceae</taxon>
        <taxon>Methylorubrum</taxon>
    </lineage>
</organism>
<evidence type="ECO:0000313" key="2">
    <source>
        <dbReference type="EMBL" id="GJE67450.1"/>
    </source>
</evidence>
<reference evidence="2" key="1">
    <citation type="journal article" date="2021" name="Front. Microbiol.">
        <title>Comprehensive Comparative Genomics and Phenotyping of Methylobacterium Species.</title>
        <authorList>
            <person name="Alessa O."/>
            <person name="Ogura Y."/>
            <person name="Fujitani Y."/>
            <person name="Takami H."/>
            <person name="Hayashi T."/>
            <person name="Sahin N."/>
            <person name="Tani A."/>
        </authorList>
    </citation>
    <scope>NUCLEOTIDE SEQUENCE</scope>
    <source>
        <strain evidence="2">NBRC 15686</strain>
    </source>
</reference>
<dbReference type="Proteomes" id="UP001055039">
    <property type="component" value="Unassembled WGS sequence"/>
</dbReference>
<feature type="compositionally biased region" description="Polar residues" evidence="1">
    <location>
        <begin position="97"/>
        <end position="107"/>
    </location>
</feature>
<dbReference type="EMBL" id="BPRC01000027">
    <property type="protein sequence ID" value="GJE67450.1"/>
    <property type="molecule type" value="Genomic_DNA"/>
</dbReference>
<feature type="region of interest" description="Disordered" evidence="1">
    <location>
        <begin position="76"/>
        <end position="107"/>
    </location>
</feature>
<evidence type="ECO:0000313" key="3">
    <source>
        <dbReference type="Proteomes" id="UP001055039"/>
    </source>
</evidence>
<comment type="caution">
    <text evidence="2">The sequence shown here is derived from an EMBL/GenBank/DDBJ whole genome shotgun (WGS) entry which is preliminary data.</text>
</comment>
<protein>
    <submittedName>
        <fullName evidence="2">Uncharacterized protein</fullName>
    </submittedName>
</protein>
<evidence type="ECO:0000256" key="1">
    <source>
        <dbReference type="SAM" id="MobiDB-lite"/>
    </source>
</evidence>
<sequence length="107" mass="11701">MRQVKVRLIEPGLPPRRTRLKIPGWAGDPEPRTEGSQDYAWHCIPLLEAVKGGIELFYAYDAELGVSTRAARLVFEGISPSPADRDRKGRRSGASARPTTPIGSSST</sequence>
<gene>
    <name evidence="2" type="ORF">LNAOJCKE_4681</name>
</gene>
<name>A0ABQ4UJI4_9HYPH</name>
<accession>A0ABQ4UJI4</accession>
<proteinExistence type="predicted"/>
<keyword evidence="3" id="KW-1185">Reference proteome</keyword>
<reference evidence="2" key="2">
    <citation type="submission" date="2021-08" db="EMBL/GenBank/DDBJ databases">
        <authorList>
            <person name="Tani A."/>
            <person name="Ola A."/>
            <person name="Ogura Y."/>
            <person name="Katsura K."/>
            <person name="Hayashi T."/>
        </authorList>
    </citation>
    <scope>NUCLEOTIDE SEQUENCE</scope>
    <source>
        <strain evidence="2">NBRC 15686</strain>
    </source>
</reference>